<dbReference type="PaxDb" id="39947-A0A0P0VP81"/>
<gene>
    <name evidence="2" type="ordered locus">Os02g0724850</name>
    <name evidence="2" type="ORF">OSNPB_020724850</name>
</gene>
<dbReference type="AlphaFoldDB" id="A0A0P0VP81"/>
<proteinExistence type="predicted"/>
<dbReference type="Gramene" id="Os02t0724850-00">
    <property type="protein sequence ID" value="Os02t0724850-00"/>
    <property type="gene ID" value="Os02g0724850"/>
</dbReference>
<reference evidence="3" key="1">
    <citation type="journal article" date="2005" name="Nature">
        <title>The map-based sequence of the rice genome.</title>
        <authorList>
            <consortium name="International rice genome sequencing project (IRGSP)"/>
            <person name="Matsumoto T."/>
            <person name="Wu J."/>
            <person name="Kanamori H."/>
            <person name="Katayose Y."/>
            <person name="Fujisawa M."/>
            <person name="Namiki N."/>
            <person name="Mizuno H."/>
            <person name="Yamamoto K."/>
            <person name="Antonio B.A."/>
            <person name="Baba T."/>
            <person name="Sakata K."/>
            <person name="Nagamura Y."/>
            <person name="Aoki H."/>
            <person name="Arikawa K."/>
            <person name="Arita K."/>
            <person name="Bito T."/>
            <person name="Chiden Y."/>
            <person name="Fujitsuka N."/>
            <person name="Fukunaka R."/>
            <person name="Hamada M."/>
            <person name="Harada C."/>
            <person name="Hayashi A."/>
            <person name="Hijishita S."/>
            <person name="Honda M."/>
            <person name="Hosokawa S."/>
            <person name="Ichikawa Y."/>
            <person name="Idonuma A."/>
            <person name="Iijima M."/>
            <person name="Ikeda M."/>
            <person name="Ikeno M."/>
            <person name="Ito K."/>
            <person name="Ito S."/>
            <person name="Ito T."/>
            <person name="Ito Y."/>
            <person name="Ito Y."/>
            <person name="Iwabuchi A."/>
            <person name="Kamiya K."/>
            <person name="Karasawa W."/>
            <person name="Kurita K."/>
            <person name="Katagiri S."/>
            <person name="Kikuta A."/>
            <person name="Kobayashi H."/>
            <person name="Kobayashi N."/>
            <person name="Machita K."/>
            <person name="Maehara T."/>
            <person name="Masukawa M."/>
            <person name="Mizubayashi T."/>
            <person name="Mukai Y."/>
            <person name="Nagasaki H."/>
            <person name="Nagata Y."/>
            <person name="Naito S."/>
            <person name="Nakashima M."/>
            <person name="Nakama Y."/>
            <person name="Nakamichi Y."/>
            <person name="Nakamura M."/>
            <person name="Meguro A."/>
            <person name="Negishi M."/>
            <person name="Ohta I."/>
            <person name="Ohta T."/>
            <person name="Okamoto M."/>
            <person name="Ono N."/>
            <person name="Saji S."/>
            <person name="Sakaguchi M."/>
            <person name="Sakai K."/>
            <person name="Shibata M."/>
            <person name="Shimokawa T."/>
            <person name="Song J."/>
            <person name="Takazaki Y."/>
            <person name="Terasawa K."/>
            <person name="Tsugane M."/>
            <person name="Tsuji K."/>
            <person name="Ueda S."/>
            <person name="Waki K."/>
            <person name="Yamagata H."/>
            <person name="Yamamoto M."/>
            <person name="Yamamoto S."/>
            <person name="Yamane H."/>
            <person name="Yoshiki S."/>
            <person name="Yoshihara R."/>
            <person name="Yukawa K."/>
            <person name="Zhong H."/>
            <person name="Yano M."/>
            <person name="Yuan Q."/>
            <person name="Ouyang S."/>
            <person name="Liu J."/>
            <person name="Jones K.M."/>
            <person name="Gansberger K."/>
            <person name="Moffat K."/>
            <person name="Hill J."/>
            <person name="Bera J."/>
            <person name="Fadrosh D."/>
            <person name="Jin S."/>
            <person name="Johri S."/>
            <person name="Kim M."/>
            <person name="Overton L."/>
            <person name="Reardon M."/>
            <person name="Tsitrin T."/>
            <person name="Vuong H."/>
            <person name="Weaver B."/>
            <person name="Ciecko A."/>
            <person name="Tallon L."/>
            <person name="Jackson J."/>
            <person name="Pai G."/>
            <person name="Aken S.V."/>
            <person name="Utterback T."/>
            <person name="Reidmuller S."/>
            <person name="Feldblyum T."/>
            <person name="Hsiao J."/>
            <person name="Zismann V."/>
            <person name="Iobst S."/>
            <person name="de Vazeille A.R."/>
            <person name="Buell C.R."/>
            <person name="Ying K."/>
            <person name="Li Y."/>
            <person name="Lu T."/>
            <person name="Huang Y."/>
            <person name="Zhao Q."/>
            <person name="Feng Q."/>
            <person name="Zhang L."/>
            <person name="Zhu J."/>
            <person name="Weng Q."/>
            <person name="Mu J."/>
            <person name="Lu Y."/>
            <person name="Fan D."/>
            <person name="Liu Y."/>
            <person name="Guan J."/>
            <person name="Zhang Y."/>
            <person name="Yu S."/>
            <person name="Liu X."/>
            <person name="Zhang Y."/>
            <person name="Hong G."/>
            <person name="Han B."/>
            <person name="Choisne N."/>
            <person name="Demange N."/>
            <person name="Orjeda G."/>
            <person name="Samain S."/>
            <person name="Cattolico L."/>
            <person name="Pelletier E."/>
            <person name="Couloux A."/>
            <person name="Segurens B."/>
            <person name="Wincker P."/>
            <person name="D'Hont A."/>
            <person name="Scarpelli C."/>
            <person name="Weissenbach J."/>
            <person name="Salanoubat M."/>
            <person name="Quetier F."/>
            <person name="Yu Y."/>
            <person name="Kim H.R."/>
            <person name="Rambo T."/>
            <person name="Currie J."/>
            <person name="Collura K."/>
            <person name="Luo M."/>
            <person name="Yang T."/>
            <person name="Ammiraju J.S.S."/>
            <person name="Engler F."/>
            <person name="Soderlund C."/>
            <person name="Wing R.A."/>
            <person name="Palmer L.E."/>
            <person name="de la Bastide M."/>
            <person name="Spiegel L."/>
            <person name="Nascimento L."/>
            <person name="Zutavern T."/>
            <person name="O'Shaughnessy A."/>
            <person name="Dike S."/>
            <person name="Dedhia N."/>
            <person name="Preston R."/>
            <person name="Balija V."/>
            <person name="McCombie W.R."/>
            <person name="Chow T."/>
            <person name="Chen H."/>
            <person name="Chung M."/>
            <person name="Chen C."/>
            <person name="Shaw J."/>
            <person name="Wu H."/>
            <person name="Hsiao K."/>
            <person name="Chao Y."/>
            <person name="Chu M."/>
            <person name="Cheng C."/>
            <person name="Hour A."/>
            <person name="Lee P."/>
            <person name="Lin S."/>
            <person name="Lin Y."/>
            <person name="Liou J."/>
            <person name="Liu S."/>
            <person name="Hsing Y."/>
            <person name="Raghuvanshi S."/>
            <person name="Mohanty A."/>
            <person name="Bharti A.K."/>
            <person name="Gaur A."/>
            <person name="Gupta V."/>
            <person name="Kumar D."/>
            <person name="Ravi V."/>
            <person name="Vij S."/>
            <person name="Kapur A."/>
            <person name="Khurana P."/>
            <person name="Khurana P."/>
            <person name="Khurana J.P."/>
            <person name="Tyagi A.K."/>
            <person name="Gaikwad K."/>
            <person name="Singh A."/>
            <person name="Dalal V."/>
            <person name="Srivastava S."/>
            <person name="Dixit A."/>
            <person name="Pal A.K."/>
            <person name="Ghazi I.A."/>
            <person name="Yadav M."/>
            <person name="Pandit A."/>
            <person name="Bhargava A."/>
            <person name="Sureshbabu K."/>
            <person name="Batra K."/>
            <person name="Sharma T.R."/>
            <person name="Mohapatra T."/>
            <person name="Singh N.K."/>
            <person name="Messing J."/>
            <person name="Nelson A.B."/>
            <person name="Fuks G."/>
            <person name="Kavchok S."/>
            <person name="Keizer G."/>
            <person name="Linton E."/>
            <person name="Llaca V."/>
            <person name="Song R."/>
            <person name="Tanyolac B."/>
            <person name="Young S."/>
            <person name="Ho-Il K."/>
            <person name="Hahn J.H."/>
            <person name="Sangsakoo G."/>
            <person name="Vanavichit A."/>
            <person name="de Mattos Luiz.A.T."/>
            <person name="Zimmer P.D."/>
            <person name="Malone G."/>
            <person name="Dellagostin O."/>
            <person name="de Oliveira A.C."/>
            <person name="Bevan M."/>
            <person name="Bancroft I."/>
            <person name="Minx P."/>
            <person name="Cordum H."/>
            <person name="Wilson R."/>
            <person name="Cheng Z."/>
            <person name="Jin W."/>
            <person name="Jiang J."/>
            <person name="Leong S.A."/>
            <person name="Iwama H."/>
            <person name="Gojobori T."/>
            <person name="Itoh T."/>
            <person name="Niimura Y."/>
            <person name="Fujii Y."/>
            <person name="Habara T."/>
            <person name="Sakai H."/>
            <person name="Sato Y."/>
            <person name="Wilson G."/>
            <person name="Kumar K."/>
            <person name="McCouch S."/>
            <person name="Juretic N."/>
            <person name="Hoen D."/>
            <person name="Wright S."/>
            <person name="Bruskiewich R."/>
            <person name="Bureau T."/>
            <person name="Miyao A."/>
            <person name="Hirochika H."/>
            <person name="Nishikawa T."/>
            <person name="Kadowaki K."/>
            <person name="Sugiura M."/>
            <person name="Burr B."/>
            <person name="Sasaki T."/>
        </authorList>
    </citation>
    <scope>NUCLEOTIDE SEQUENCE [LARGE SCALE GENOMIC DNA]</scope>
    <source>
        <strain evidence="3">cv. Nipponbare</strain>
    </source>
</reference>
<feature type="non-terminal residue" evidence="2">
    <location>
        <position position="1"/>
    </location>
</feature>
<evidence type="ECO:0000256" key="1">
    <source>
        <dbReference type="SAM" id="MobiDB-lite"/>
    </source>
</evidence>
<dbReference type="Proteomes" id="UP000059680">
    <property type="component" value="Chromosome 2"/>
</dbReference>
<protein>
    <submittedName>
        <fullName evidence="2">Os02g0724850 protein</fullName>
    </submittedName>
</protein>
<organism evidence="2 3">
    <name type="scientific">Oryza sativa subsp. japonica</name>
    <name type="common">Rice</name>
    <dbReference type="NCBI Taxonomy" id="39947"/>
    <lineage>
        <taxon>Eukaryota</taxon>
        <taxon>Viridiplantae</taxon>
        <taxon>Streptophyta</taxon>
        <taxon>Embryophyta</taxon>
        <taxon>Tracheophyta</taxon>
        <taxon>Spermatophyta</taxon>
        <taxon>Magnoliopsida</taxon>
        <taxon>Liliopsida</taxon>
        <taxon>Poales</taxon>
        <taxon>Poaceae</taxon>
        <taxon>BOP clade</taxon>
        <taxon>Oryzoideae</taxon>
        <taxon>Oryzeae</taxon>
        <taxon>Oryzinae</taxon>
        <taxon>Oryza</taxon>
        <taxon>Oryza sativa</taxon>
    </lineage>
</organism>
<evidence type="ECO:0000313" key="2">
    <source>
        <dbReference type="EMBL" id="BAS80684.1"/>
    </source>
</evidence>
<evidence type="ECO:0000313" key="3">
    <source>
        <dbReference type="Proteomes" id="UP000059680"/>
    </source>
</evidence>
<reference evidence="2 3" key="2">
    <citation type="journal article" date="2013" name="Plant Cell Physiol.">
        <title>Rice Annotation Project Database (RAP-DB): an integrative and interactive database for rice genomics.</title>
        <authorList>
            <person name="Sakai H."/>
            <person name="Lee S.S."/>
            <person name="Tanaka T."/>
            <person name="Numa H."/>
            <person name="Kim J."/>
            <person name="Kawahara Y."/>
            <person name="Wakimoto H."/>
            <person name="Yang C.C."/>
            <person name="Iwamoto M."/>
            <person name="Abe T."/>
            <person name="Yamada Y."/>
            <person name="Muto A."/>
            <person name="Inokuchi H."/>
            <person name="Ikemura T."/>
            <person name="Matsumoto T."/>
            <person name="Sasaki T."/>
            <person name="Itoh T."/>
        </authorList>
    </citation>
    <scope>NUCLEOTIDE SEQUENCE [LARGE SCALE GENOMIC DNA]</scope>
    <source>
        <strain evidence="3">cv. Nipponbare</strain>
    </source>
</reference>
<feature type="compositionally biased region" description="Basic and acidic residues" evidence="1">
    <location>
        <begin position="77"/>
        <end position="89"/>
    </location>
</feature>
<feature type="region of interest" description="Disordered" evidence="1">
    <location>
        <begin position="61"/>
        <end position="96"/>
    </location>
</feature>
<sequence>KCQHVICERRKVRKARIKNTPKGKPFSRLSAKCSRLKSYILCKKDKNREEKVYYDQAKADLQGQSRGFSEEPNWAPEEEKKAGEEKSHQTELSPEG</sequence>
<reference evidence="2 3" key="3">
    <citation type="journal article" date="2013" name="Rice">
        <title>Improvement of the Oryza sativa Nipponbare reference genome using next generation sequence and optical map data.</title>
        <authorList>
            <person name="Kawahara Y."/>
            <person name="de la Bastide M."/>
            <person name="Hamilton J.P."/>
            <person name="Kanamori H."/>
            <person name="McCombie W.R."/>
            <person name="Ouyang S."/>
            <person name="Schwartz D.C."/>
            <person name="Tanaka T."/>
            <person name="Wu J."/>
            <person name="Zhou S."/>
            <person name="Childs K.L."/>
            <person name="Davidson R.M."/>
            <person name="Lin H."/>
            <person name="Quesada-Ocampo L."/>
            <person name="Vaillancourt B."/>
            <person name="Sakai H."/>
            <person name="Lee S.S."/>
            <person name="Kim J."/>
            <person name="Numa H."/>
            <person name="Itoh T."/>
            <person name="Buell C.R."/>
            <person name="Matsumoto T."/>
        </authorList>
    </citation>
    <scope>NUCLEOTIDE SEQUENCE [LARGE SCALE GENOMIC DNA]</scope>
    <source>
        <strain evidence="3">cv. Nipponbare</strain>
    </source>
</reference>
<accession>A0A0P0VP81</accession>
<dbReference type="InParanoid" id="A0A0P0VP81"/>
<keyword evidence="3" id="KW-1185">Reference proteome</keyword>
<name>A0A0P0VP81_ORYSJ</name>
<dbReference type="EMBL" id="AP014958">
    <property type="protein sequence ID" value="BAS80684.1"/>
    <property type="molecule type" value="Genomic_DNA"/>
</dbReference>